<name>A0AA37FBK8_9ARCH</name>
<proteinExistence type="predicted"/>
<dbReference type="AlphaFoldDB" id="A0AA37FBK8"/>
<gene>
    <name evidence="1" type="ORF">GCM10007108_13320</name>
</gene>
<reference evidence="1" key="1">
    <citation type="journal article" date="2014" name="Int. J. Syst. Evol. Microbiol.">
        <title>Complete genome sequence of Corynebacterium casei LMG S-19264T (=DSM 44701T), isolated from a smear-ripened cheese.</title>
        <authorList>
            <consortium name="US DOE Joint Genome Institute (JGI-PGF)"/>
            <person name="Walter F."/>
            <person name="Albersmeier A."/>
            <person name="Kalinowski J."/>
            <person name="Ruckert C."/>
        </authorList>
    </citation>
    <scope>NUCLEOTIDE SEQUENCE</scope>
    <source>
        <strain evidence="1">JCM 13583</strain>
    </source>
</reference>
<dbReference type="EMBL" id="BMNY01000002">
    <property type="protein sequence ID" value="GGM76584.1"/>
    <property type="molecule type" value="Genomic_DNA"/>
</dbReference>
<protein>
    <submittedName>
        <fullName evidence="1">Uncharacterized protein</fullName>
    </submittedName>
</protein>
<accession>A0AA37FBK8</accession>
<dbReference type="InterPro" id="IPR029044">
    <property type="entry name" value="Nucleotide-diphossugar_trans"/>
</dbReference>
<dbReference type="SUPFAM" id="SSF53448">
    <property type="entry name" value="Nucleotide-diphospho-sugar transferases"/>
    <property type="match status" value="1"/>
</dbReference>
<dbReference type="Gene3D" id="3.90.550.10">
    <property type="entry name" value="Spore Coat Polysaccharide Biosynthesis Protein SpsA, Chain A"/>
    <property type="match status" value="1"/>
</dbReference>
<dbReference type="Proteomes" id="UP000632195">
    <property type="component" value="Unassembled WGS sequence"/>
</dbReference>
<evidence type="ECO:0000313" key="1">
    <source>
        <dbReference type="EMBL" id="GGM76584.1"/>
    </source>
</evidence>
<sequence length="93" mass="10441">MTKMPAEHLNLTDKDRKIKIIFAETAKNKSELVEIGVKEASSNIVLFLVDDIIAKDRAETIVPLFKKNQNLGLIHNGSLTIGEDTKSLFIYNQ</sequence>
<evidence type="ECO:0000313" key="2">
    <source>
        <dbReference type="Proteomes" id="UP000632195"/>
    </source>
</evidence>
<comment type="caution">
    <text evidence="1">The sequence shown here is derived from an EMBL/GenBank/DDBJ whole genome shotgun (WGS) entry which is preliminary data.</text>
</comment>
<keyword evidence="2" id="KW-1185">Reference proteome</keyword>
<reference evidence="1" key="2">
    <citation type="submission" date="2022-09" db="EMBL/GenBank/DDBJ databases">
        <authorList>
            <person name="Sun Q."/>
            <person name="Ohkuma M."/>
        </authorList>
    </citation>
    <scope>NUCLEOTIDE SEQUENCE</scope>
    <source>
        <strain evidence="1">JCM 13583</strain>
    </source>
</reference>
<organism evidence="1 2">
    <name type="scientific">Thermogymnomonas acidicola</name>
    <dbReference type="NCBI Taxonomy" id="399579"/>
    <lineage>
        <taxon>Archaea</taxon>
        <taxon>Methanobacteriati</taxon>
        <taxon>Thermoplasmatota</taxon>
        <taxon>Thermoplasmata</taxon>
        <taxon>Thermoplasmatales</taxon>
        <taxon>Thermogymnomonas</taxon>
    </lineage>
</organism>